<feature type="compositionally biased region" description="Acidic residues" evidence="1">
    <location>
        <begin position="723"/>
        <end position="745"/>
    </location>
</feature>
<gene>
    <name evidence="4" type="ORF">OS493_023599</name>
</gene>
<evidence type="ECO:0000259" key="2">
    <source>
        <dbReference type="Pfam" id="PF13086"/>
    </source>
</evidence>
<dbReference type="Pfam" id="PF13086">
    <property type="entry name" value="AAA_11"/>
    <property type="match status" value="2"/>
</dbReference>
<feature type="domain" description="DNA2/NAM7 helicase helicase" evidence="2">
    <location>
        <begin position="231"/>
        <end position="336"/>
    </location>
</feature>
<feature type="domain" description="DNA2/NAM7 helicase-like C-terminal" evidence="3">
    <location>
        <begin position="449"/>
        <end position="599"/>
    </location>
</feature>
<dbReference type="GO" id="GO:0043186">
    <property type="term" value="C:P granule"/>
    <property type="evidence" value="ECO:0007669"/>
    <property type="project" value="TreeGrafter"/>
</dbReference>
<feature type="region of interest" description="Disordered" evidence="1">
    <location>
        <begin position="707"/>
        <end position="753"/>
    </location>
</feature>
<dbReference type="AlphaFoldDB" id="A0A9X0CWQ0"/>
<name>A0A9X0CWQ0_9CNID</name>
<evidence type="ECO:0008006" key="6">
    <source>
        <dbReference type="Google" id="ProtNLM"/>
    </source>
</evidence>
<feature type="compositionally biased region" description="Basic and acidic residues" evidence="1">
    <location>
        <begin position="707"/>
        <end position="721"/>
    </location>
</feature>
<proteinExistence type="predicted"/>
<dbReference type="PANTHER" id="PTHR10887:SF365">
    <property type="entry name" value="HELICASE WITH ZINC FINGER DOMAIN-RELATED"/>
    <property type="match status" value="1"/>
</dbReference>
<dbReference type="GO" id="GO:0005829">
    <property type="term" value="C:cytosol"/>
    <property type="evidence" value="ECO:0007669"/>
    <property type="project" value="TreeGrafter"/>
</dbReference>
<dbReference type="InterPro" id="IPR047187">
    <property type="entry name" value="SF1_C_Upf1"/>
</dbReference>
<keyword evidence="5" id="KW-1185">Reference proteome</keyword>
<evidence type="ECO:0000259" key="3">
    <source>
        <dbReference type="Pfam" id="PF13087"/>
    </source>
</evidence>
<dbReference type="InterPro" id="IPR041677">
    <property type="entry name" value="DNA2/NAM7_AAA_11"/>
</dbReference>
<dbReference type="EMBL" id="MU826367">
    <property type="protein sequence ID" value="KAJ7378345.1"/>
    <property type="molecule type" value="Genomic_DNA"/>
</dbReference>
<organism evidence="4 5">
    <name type="scientific">Desmophyllum pertusum</name>
    <dbReference type="NCBI Taxonomy" id="174260"/>
    <lineage>
        <taxon>Eukaryota</taxon>
        <taxon>Metazoa</taxon>
        <taxon>Cnidaria</taxon>
        <taxon>Anthozoa</taxon>
        <taxon>Hexacorallia</taxon>
        <taxon>Scleractinia</taxon>
        <taxon>Caryophylliina</taxon>
        <taxon>Caryophylliidae</taxon>
        <taxon>Desmophyllum</taxon>
    </lineage>
</organism>
<evidence type="ECO:0000313" key="4">
    <source>
        <dbReference type="EMBL" id="KAJ7378345.1"/>
    </source>
</evidence>
<dbReference type="Gene3D" id="3.40.50.300">
    <property type="entry name" value="P-loop containing nucleotide triphosphate hydrolases"/>
    <property type="match status" value="2"/>
</dbReference>
<dbReference type="PANTHER" id="PTHR10887">
    <property type="entry name" value="DNA2/NAM7 HELICASE FAMILY"/>
    <property type="match status" value="1"/>
</dbReference>
<accession>A0A9X0CWQ0</accession>
<dbReference type="InterPro" id="IPR041679">
    <property type="entry name" value="DNA2/NAM7-like_C"/>
</dbReference>
<dbReference type="OrthoDB" id="5988104at2759"/>
<dbReference type="InterPro" id="IPR045055">
    <property type="entry name" value="DNA2/NAM7-like"/>
</dbReference>
<dbReference type="InterPro" id="IPR027417">
    <property type="entry name" value="P-loop_NTPase"/>
</dbReference>
<feature type="domain" description="DNA2/NAM7 helicase helicase" evidence="2">
    <location>
        <begin position="355"/>
        <end position="425"/>
    </location>
</feature>
<dbReference type="SUPFAM" id="SSF52540">
    <property type="entry name" value="P-loop containing nucleoside triphosphate hydrolases"/>
    <property type="match status" value="1"/>
</dbReference>
<dbReference type="Proteomes" id="UP001163046">
    <property type="component" value="Unassembled WGS sequence"/>
</dbReference>
<reference evidence="4" key="1">
    <citation type="submission" date="2023-01" db="EMBL/GenBank/DDBJ databases">
        <title>Genome assembly of the deep-sea coral Lophelia pertusa.</title>
        <authorList>
            <person name="Herrera S."/>
            <person name="Cordes E."/>
        </authorList>
    </citation>
    <scope>NUCLEOTIDE SEQUENCE</scope>
    <source>
        <strain evidence="4">USNM1676648</strain>
        <tissue evidence="4">Polyp</tissue>
    </source>
</reference>
<evidence type="ECO:0000256" key="1">
    <source>
        <dbReference type="SAM" id="MobiDB-lite"/>
    </source>
</evidence>
<comment type="caution">
    <text evidence="4">The sequence shown here is derived from an EMBL/GenBank/DDBJ whole genome shotgun (WGS) entry which is preliminary data.</text>
</comment>
<dbReference type="CDD" id="cd18808">
    <property type="entry name" value="SF1_C_Upf1"/>
    <property type="match status" value="1"/>
</dbReference>
<dbReference type="GO" id="GO:0035194">
    <property type="term" value="P:regulatory ncRNA-mediated post-transcriptional gene silencing"/>
    <property type="evidence" value="ECO:0007669"/>
    <property type="project" value="TreeGrafter"/>
</dbReference>
<protein>
    <recommendedName>
        <fullName evidence="6">RNA helicase</fullName>
    </recommendedName>
</protein>
<dbReference type="Pfam" id="PF13087">
    <property type="entry name" value="AAA_12"/>
    <property type="match status" value="1"/>
</dbReference>
<evidence type="ECO:0000313" key="5">
    <source>
        <dbReference type="Proteomes" id="UP001163046"/>
    </source>
</evidence>
<dbReference type="GO" id="GO:0004386">
    <property type="term" value="F:helicase activity"/>
    <property type="evidence" value="ECO:0007669"/>
    <property type="project" value="InterPro"/>
</dbReference>
<sequence length="824" mass="93092">MTDLERSFPSDAQRLQCFNDDYLTVKYKLPRSEDIVPSPLLEGSQGLSKENYIDVMHQLLFVEEFYIRKQVASFNVQGVHLHAAKLVVKKDDFLCAQEGWLYGSFHVSRPITPDNADGKLLLRNLLRSMGSVLIAKTQSPDSVVYEALVDSVEDSRVILKLSVQCCEDLALTDNSDATVDVQFRINRLPLCEMHDNIDRLGPEHIRILFPAFSSVGLEEKVNIIPWILDQKLNEDQKEIITKIAVPSINAPPLVVFGPFGTGKTFTLNQAVRRIALDCNNRVLICTHSNSAADIHVELLDEHLKEQHGIMACTPLRIYTPLRKLSTVSDQVKEYCLITDRGKATEAFRLPTRDDVLRHRVVVSTLGMSRALFDMELHRGFFSHILIDEAAQALETEALTPITLAGNNTKVVFTGDHMQMSPDVFSPQAKKWGFQMSLQERLFYDYKKGQKEKSLDPNLIMLTENYRSNEQVLQFSSDMFYGGELGSGSDQPLHPWLGPLVFYSALGKEEIEENNSSYRNLAEVNEVVKRVKELADYWPEAEWGPKDLKQIAVVSSYRYQVKTIRDGLRKIGLGEIDVETIENVQGKQFRALFVSTVRTFHTYTEFQDSEAGGSEKPYLYFLSDPKLSKHRSYPCPVFHRSEPSVLAKDCGKSFIKRCSDKGQLLELNSTSLKKVFHKVVLTSTLASLCQIFKDPQGSSKILEDLQRSLEEEGKEEDGKWESVSDSDDAGDELSESDDLGNADDFAEYGNVDETVPPKHMDDIILALKAKCEEKAEKRKLRDKAGLAKEKELMQFIALVTDKEAEEDTTIEVSIVILILTPEQAK</sequence>